<evidence type="ECO:0000259" key="6">
    <source>
        <dbReference type="PROSITE" id="PS50110"/>
    </source>
</evidence>
<evidence type="ECO:0000313" key="8">
    <source>
        <dbReference type="Proteomes" id="UP001161691"/>
    </source>
</evidence>
<dbReference type="InterPro" id="IPR020449">
    <property type="entry name" value="Tscrpt_reg_AraC-type_HTH"/>
</dbReference>
<dbReference type="PROSITE" id="PS01124">
    <property type="entry name" value="HTH_ARAC_FAMILY_2"/>
    <property type="match status" value="1"/>
</dbReference>
<dbReference type="Pfam" id="PF00072">
    <property type="entry name" value="Response_reg"/>
    <property type="match status" value="1"/>
</dbReference>
<dbReference type="SUPFAM" id="SSF46689">
    <property type="entry name" value="Homeodomain-like"/>
    <property type="match status" value="2"/>
</dbReference>
<evidence type="ECO:0000256" key="4">
    <source>
        <dbReference type="PROSITE-ProRule" id="PRU00169"/>
    </source>
</evidence>
<keyword evidence="4" id="KW-0597">Phosphoprotein</keyword>
<evidence type="ECO:0000259" key="5">
    <source>
        <dbReference type="PROSITE" id="PS01124"/>
    </source>
</evidence>
<dbReference type="PANTHER" id="PTHR43280:SF28">
    <property type="entry name" value="HTH-TYPE TRANSCRIPTIONAL ACTIVATOR RHAS"/>
    <property type="match status" value="1"/>
</dbReference>
<dbReference type="PROSITE" id="PS50110">
    <property type="entry name" value="RESPONSE_REGULATORY"/>
    <property type="match status" value="1"/>
</dbReference>
<dbReference type="SUPFAM" id="SSF52172">
    <property type="entry name" value="CheY-like"/>
    <property type="match status" value="1"/>
</dbReference>
<dbReference type="InterPro" id="IPR018060">
    <property type="entry name" value="HTH_AraC"/>
</dbReference>
<evidence type="ECO:0000313" key="7">
    <source>
        <dbReference type="EMBL" id="MDI4643821.1"/>
    </source>
</evidence>
<keyword evidence="8" id="KW-1185">Reference proteome</keyword>
<protein>
    <submittedName>
        <fullName evidence="7">Response regulator</fullName>
    </submittedName>
</protein>
<evidence type="ECO:0000256" key="3">
    <source>
        <dbReference type="ARBA" id="ARBA00023163"/>
    </source>
</evidence>
<feature type="domain" description="HTH araC/xylS-type" evidence="5">
    <location>
        <begin position="396"/>
        <end position="493"/>
    </location>
</feature>
<dbReference type="CDD" id="cd17536">
    <property type="entry name" value="REC_YesN-like"/>
    <property type="match status" value="1"/>
</dbReference>
<dbReference type="PROSITE" id="PS00041">
    <property type="entry name" value="HTH_ARAC_FAMILY_1"/>
    <property type="match status" value="1"/>
</dbReference>
<dbReference type="PANTHER" id="PTHR43280">
    <property type="entry name" value="ARAC-FAMILY TRANSCRIPTIONAL REGULATOR"/>
    <property type="match status" value="1"/>
</dbReference>
<keyword evidence="2" id="KW-0238">DNA-binding</keyword>
<keyword evidence="1" id="KW-0805">Transcription regulation</keyword>
<dbReference type="Gene3D" id="1.10.10.60">
    <property type="entry name" value="Homeodomain-like"/>
    <property type="match status" value="2"/>
</dbReference>
<name>A0ABT6TAG5_9BACL</name>
<dbReference type="SMART" id="SM00448">
    <property type="entry name" value="REC"/>
    <property type="match status" value="1"/>
</dbReference>
<reference evidence="7" key="1">
    <citation type="submission" date="2023-04" db="EMBL/GenBank/DDBJ databases">
        <title>Comparative genomic analysis of Cohnella hashimotonis sp. nov., isolated from the International Space Station.</title>
        <authorList>
            <person name="Venkateswaran K."/>
            <person name="Simpson A."/>
        </authorList>
    </citation>
    <scope>NUCLEOTIDE SEQUENCE</scope>
    <source>
        <strain evidence="7">F6_2S_P_1</strain>
    </source>
</reference>
<dbReference type="Gene3D" id="3.40.50.2300">
    <property type="match status" value="1"/>
</dbReference>
<keyword evidence="3" id="KW-0804">Transcription</keyword>
<sequence length="493" mass="56968">MWKVLLVEDELFVRESIKMTVKWEEHGFTVAGEANDGEEALQMLKSMPYDLVITDIKMPIMDGVELLKQARALDMKCKFVMLSCLNEFEYVRQALEYGASNYILKLSMSISSLVDSLSKIKGELEQQSQYADQKVNLFYGQIWRRITEPEQDEQEHDEQAEKEKPPAAIAGLRELTLTLATVIRGGERWAAGDHKRVLSFLDFRFAEAVHQYHGYGLTTVFVWHRPGSQPVDEAAAPSAGYAIVYATDVPYSQLEAQWRRIIQQSWLAWYEGAAGALSADRIEPRESAPYFSWRKKRELVSSFEKLDEQKCDALIDEIWREMQRSCLSPVHVKKIAADIDYTLYSMIQKGGSHPSAIHDARTHEELKQAIRSRLRHYLDQYQQTRPAILTDHPEVNKVIAYINDRYDTDISVKSMAAMIAMDENYFSTLFKAKTKESLIAYVHRVRMDKAMFYLTQTDLTINQISEQIGYRNINYFNRVFKRITGATPSQYRE</sequence>
<dbReference type="InterPro" id="IPR001789">
    <property type="entry name" value="Sig_transdc_resp-reg_receiver"/>
</dbReference>
<organism evidence="7 8">
    <name type="scientific">Cohnella hashimotonis</name>
    <dbReference type="NCBI Taxonomy" id="2826895"/>
    <lineage>
        <taxon>Bacteria</taxon>
        <taxon>Bacillati</taxon>
        <taxon>Bacillota</taxon>
        <taxon>Bacilli</taxon>
        <taxon>Bacillales</taxon>
        <taxon>Paenibacillaceae</taxon>
        <taxon>Cohnella</taxon>
    </lineage>
</organism>
<feature type="modified residue" description="4-aspartylphosphate" evidence="4">
    <location>
        <position position="55"/>
    </location>
</feature>
<dbReference type="InterPro" id="IPR018062">
    <property type="entry name" value="HTH_AraC-typ_CS"/>
</dbReference>
<dbReference type="SMART" id="SM00342">
    <property type="entry name" value="HTH_ARAC"/>
    <property type="match status" value="1"/>
</dbReference>
<evidence type="ECO:0000256" key="2">
    <source>
        <dbReference type="ARBA" id="ARBA00023125"/>
    </source>
</evidence>
<dbReference type="Proteomes" id="UP001161691">
    <property type="component" value="Unassembled WGS sequence"/>
</dbReference>
<proteinExistence type="predicted"/>
<accession>A0ABT6TAG5</accession>
<comment type="caution">
    <text evidence="7">The sequence shown here is derived from an EMBL/GenBank/DDBJ whole genome shotgun (WGS) entry which is preliminary data.</text>
</comment>
<dbReference type="EMBL" id="JAGRPV010000001">
    <property type="protein sequence ID" value="MDI4643821.1"/>
    <property type="molecule type" value="Genomic_DNA"/>
</dbReference>
<evidence type="ECO:0000256" key="1">
    <source>
        <dbReference type="ARBA" id="ARBA00023015"/>
    </source>
</evidence>
<feature type="domain" description="Response regulatory" evidence="6">
    <location>
        <begin position="3"/>
        <end position="120"/>
    </location>
</feature>
<gene>
    <name evidence="7" type="ORF">KB449_02570</name>
</gene>
<dbReference type="RefSeq" id="WP_282906866.1">
    <property type="nucleotide sequence ID" value="NZ_JAGRPV010000001.1"/>
</dbReference>
<dbReference type="PRINTS" id="PR00032">
    <property type="entry name" value="HTHARAC"/>
</dbReference>
<dbReference type="Pfam" id="PF12833">
    <property type="entry name" value="HTH_18"/>
    <property type="match status" value="1"/>
</dbReference>
<dbReference type="InterPro" id="IPR009057">
    <property type="entry name" value="Homeodomain-like_sf"/>
</dbReference>
<dbReference type="InterPro" id="IPR011006">
    <property type="entry name" value="CheY-like_superfamily"/>
</dbReference>